<dbReference type="OrthoDB" id="6510177at2759"/>
<evidence type="ECO:0000256" key="6">
    <source>
        <dbReference type="ARBA" id="ARBA00023055"/>
    </source>
</evidence>
<evidence type="ECO:0000256" key="3">
    <source>
        <dbReference type="ARBA" id="ARBA00022692"/>
    </source>
</evidence>
<feature type="transmembrane region" description="Helical" evidence="10">
    <location>
        <begin position="1329"/>
        <end position="1358"/>
    </location>
</feature>
<feature type="compositionally biased region" description="Acidic residues" evidence="9">
    <location>
        <begin position="288"/>
        <end position="297"/>
    </location>
</feature>
<evidence type="ECO:0000256" key="4">
    <source>
        <dbReference type="ARBA" id="ARBA00022729"/>
    </source>
</evidence>
<feature type="compositionally biased region" description="Polar residues" evidence="9">
    <location>
        <begin position="337"/>
        <end position="350"/>
    </location>
</feature>
<feature type="transmembrane region" description="Helical" evidence="10">
    <location>
        <begin position="868"/>
        <end position="887"/>
    </location>
</feature>
<accession>A0A0D6EG72</accession>
<evidence type="ECO:0000259" key="11">
    <source>
        <dbReference type="PROSITE" id="PS50156"/>
    </source>
</evidence>
<dbReference type="PANTHER" id="PTHR45727">
    <property type="entry name" value="NPC INTRACELLULAR CHOLESTEROL TRANSPORTER 1"/>
    <property type="match status" value="1"/>
</dbReference>
<keyword evidence="6" id="KW-0445">Lipid transport</keyword>
<feature type="transmembrane region" description="Helical" evidence="10">
    <location>
        <begin position="791"/>
        <end position="811"/>
    </location>
</feature>
<reference evidence="13" key="1">
    <citation type="submission" date="2015-02" db="EMBL/GenBank/DDBJ databases">
        <authorList>
            <person name="Gon?alves P."/>
        </authorList>
    </citation>
    <scope>NUCLEOTIDE SEQUENCE [LARGE SCALE GENOMIC DNA]</scope>
</reference>
<keyword evidence="13" id="KW-1185">Reference proteome</keyword>
<evidence type="ECO:0000313" key="12">
    <source>
        <dbReference type="EMBL" id="CEQ38969.1"/>
    </source>
</evidence>
<protein>
    <submittedName>
        <fullName evidence="12">SPOSA6832_00448-mRNA-1:cds</fullName>
    </submittedName>
</protein>
<keyword evidence="8" id="KW-1015">Disulfide bond</keyword>
<keyword evidence="7 10" id="KW-0472">Membrane</keyword>
<evidence type="ECO:0000256" key="8">
    <source>
        <dbReference type="ARBA" id="ARBA00023157"/>
    </source>
</evidence>
<name>A0A0D6EG72_SPOSA</name>
<keyword evidence="3 10" id="KW-0812">Transmembrane</keyword>
<dbReference type="FunFam" id="1.20.1640.10:FF:000029">
    <property type="entry name" value="Putative Patched sphingolipid transporter"/>
    <property type="match status" value="1"/>
</dbReference>
<dbReference type="GO" id="GO:0015918">
    <property type="term" value="P:sterol transport"/>
    <property type="evidence" value="ECO:0007669"/>
    <property type="project" value="TreeGrafter"/>
</dbReference>
<evidence type="ECO:0000256" key="2">
    <source>
        <dbReference type="ARBA" id="ARBA00022448"/>
    </source>
</evidence>
<dbReference type="GO" id="GO:0032934">
    <property type="term" value="F:sterol binding"/>
    <property type="evidence" value="ECO:0007669"/>
    <property type="project" value="TreeGrafter"/>
</dbReference>
<evidence type="ECO:0000313" key="13">
    <source>
        <dbReference type="Proteomes" id="UP000243876"/>
    </source>
</evidence>
<dbReference type="GO" id="GO:0016020">
    <property type="term" value="C:membrane"/>
    <property type="evidence" value="ECO:0007669"/>
    <property type="project" value="UniProtKB-SubCell"/>
</dbReference>
<feature type="transmembrane region" description="Helical" evidence="10">
    <location>
        <begin position="685"/>
        <end position="704"/>
    </location>
</feature>
<dbReference type="InterPro" id="IPR003392">
    <property type="entry name" value="PTHD_SSD"/>
</dbReference>
<evidence type="ECO:0000256" key="1">
    <source>
        <dbReference type="ARBA" id="ARBA00004141"/>
    </source>
</evidence>
<dbReference type="InterPro" id="IPR053956">
    <property type="entry name" value="NPC1_MLD"/>
</dbReference>
<evidence type="ECO:0000256" key="9">
    <source>
        <dbReference type="SAM" id="MobiDB-lite"/>
    </source>
</evidence>
<evidence type="ECO:0000256" key="10">
    <source>
        <dbReference type="SAM" id="Phobius"/>
    </source>
</evidence>
<sequence>MTLAHSGPACRSNFRHFYCAFTCSPDQSLFLTVTSTQTLNKDGQARTAVKSVDFSVSEQFGQGFFDSCKSVKFGATNGYAMDLLGGGATDYLSFLRYMGQERALGSPFQIDFPPPSFLSSTSLNSTVSPPTPFADAPLSCSSPDLSARCACPDCPSVCAALPPVLSPSERAAKRCMVGRMDCFPFALAIVYAVTLVAASTFLLAREARARWGTGGIKLDRAGGGGREASALGEEEDEVEGGAWTRLRHRLSFARWNNRSDVISALASLSGRPASPLPLEEDAAVDPLDPEAEYDDEPVQLSTTAATRTGRRGLVDATSLPSELEGGDSNGGRRSHRQTASTISPHSSRSGNAHRLSLADPLVSAPLQPRTYPLNTLLSTSFYRLGLFCAHKPFLTLALGLAVCALANLGWGRFEVERDPVRLWVPKGSETARQKESFDEAFGPFYRTEQVFLSVAPRASAGMERAQGRGWQPVDEPVLDFSTLQFLDSVESDIRALRSSASNLSLSDVCFAPSVPSDSPTSVDYCIVQSPLGYFQSSLEGITPSNWASTLDACATSPASCLPTFGQPLNPRLVLGGLPDGAPARASEARAVVLTYVLSNSLDPALVARAEEWESALESYLSALAAPAGPAAQRGLAVSYSTGLSLEQELNAATNTDVPIVVLSYLVMFLYVAVNLGGSGSGLLRTLGRVVGLLATGVMGAGRWIEGRLRRGGVKLGEEEGRMGPGGGRARTASLSQSLAAGSGSGLGAYFRRQVLVDSKVLLGLWGIVIVLLSVSTSVALCSAFGVKVTLIIAEVIPFLVLAIGVDNVFILSHELDQQNARAYGTSRHSGAGTSLLLNEDEEDFEDDESLPSAEERVARTLGRMGPSILLSASCETVAFALGALVGMPAVRNFAIYAAGAVLVNALLQVTIFVSAMALDLRRIEVSFFPPSWDTSNSKSSTDFKLSFPCIKLPSASAFDLGATVTEGFLARFVRTVYAPNLLRKPVKYLVVALFSGLFVLSWMGARHIDLGLDQRLALPSSSYLVDYFNAVDTYLDVGPPVYFVLGQGINMTHFASVQQVCGRFSTCKEYSLANVLEAERKRPESSFLAEPPPCFEDREPAWSTTLEGLPEGEEFMRYVEQWLDSPTDESCPLGGKASYSSALSLEEDHTGVGLSHFRTYHTPLKTQADFINAYAAAQRIAADLSKRTGAEVFPYSLFYVYFASCKSAFPCAQTRADGSDRADSHLWATTREVLAFALFAVFAVTSLLLGSLRTGTVVACSVFLSLVSVIGLMGAWGVSLNPLSLVNLVISVGIAVEFCSHIARAFMGASGGGLPYHHPAGERDRDERAYAALVDVGGSVISGITVTKLIGIAVLALTRSKLLEIYYFRMWLSLILSGALHGLVFLPVALSLWGGQGYALTADESDGGWIASSVQRRYERENRPFHSDDQF</sequence>
<feature type="region of interest" description="Disordered" evidence="9">
    <location>
        <begin position="288"/>
        <end position="353"/>
    </location>
</feature>
<dbReference type="EMBL" id="CENE01000001">
    <property type="protein sequence ID" value="CEQ38969.1"/>
    <property type="molecule type" value="Genomic_DNA"/>
</dbReference>
<proteinExistence type="predicted"/>
<feature type="transmembrane region" description="Helical" evidence="10">
    <location>
        <begin position="1233"/>
        <end position="1250"/>
    </location>
</feature>
<evidence type="ECO:0000256" key="7">
    <source>
        <dbReference type="ARBA" id="ARBA00023136"/>
    </source>
</evidence>
<feature type="non-terminal residue" evidence="12">
    <location>
        <position position="1"/>
    </location>
</feature>
<dbReference type="SUPFAM" id="SSF82866">
    <property type="entry name" value="Multidrug efflux transporter AcrB transmembrane domain"/>
    <property type="match status" value="2"/>
</dbReference>
<keyword evidence="5 10" id="KW-1133">Transmembrane helix</keyword>
<dbReference type="InterPro" id="IPR032190">
    <property type="entry name" value="NPC1_N"/>
</dbReference>
<dbReference type="Pfam" id="PF02460">
    <property type="entry name" value="Patched"/>
    <property type="match status" value="1"/>
</dbReference>
<comment type="subcellular location">
    <subcellularLocation>
        <location evidence="1">Membrane</location>
        <topology evidence="1">Multi-pass membrane protein</topology>
    </subcellularLocation>
</comment>
<dbReference type="Pfam" id="PF22314">
    <property type="entry name" value="NPC1_MLD"/>
    <property type="match status" value="1"/>
</dbReference>
<dbReference type="InterPro" id="IPR000731">
    <property type="entry name" value="SSD"/>
</dbReference>
<dbReference type="PROSITE" id="PS50156">
    <property type="entry name" value="SSD"/>
    <property type="match status" value="1"/>
</dbReference>
<dbReference type="Pfam" id="PF16414">
    <property type="entry name" value="NPC1_N"/>
    <property type="match status" value="1"/>
</dbReference>
<keyword evidence="4" id="KW-0732">Signal</keyword>
<feature type="transmembrane region" description="Helical" evidence="10">
    <location>
        <begin position="760"/>
        <end position="785"/>
    </location>
</feature>
<feature type="transmembrane region" description="Helical" evidence="10">
    <location>
        <begin position="1256"/>
        <end position="1278"/>
    </location>
</feature>
<gene>
    <name evidence="12" type="primary">SPOSA6832_00448</name>
</gene>
<feature type="transmembrane region" description="Helical" evidence="10">
    <location>
        <begin position="988"/>
        <end position="1005"/>
    </location>
</feature>
<dbReference type="Proteomes" id="UP000243876">
    <property type="component" value="Unassembled WGS sequence"/>
</dbReference>
<feature type="domain" description="SSD" evidence="11">
    <location>
        <begin position="749"/>
        <end position="918"/>
    </location>
</feature>
<feature type="transmembrane region" description="Helical" evidence="10">
    <location>
        <begin position="183"/>
        <end position="204"/>
    </location>
</feature>
<keyword evidence="2" id="KW-0813">Transport</keyword>
<organism evidence="12 13">
    <name type="scientific">Sporidiobolus salmonicolor</name>
    <name type="common">Yeast-like fungus</name>
    <name type="synonym">Sporobolomyces salmonicolor</name>
    <dbReference type="NCBI Taxonomy" id="5005"/>
    <lineage>
        <taxon>Eukaryota</taxon>
        <taxon>Fungi</taxon>
        <taxon>Dikarya</taxon>
        <taxon>Basidiomycota</taxon>
        <taxon>Pucciniomycotina</taxon>
        <taxon>Microbotryomycetes</taxon>
        <taxon>Sporidiobolales</taxon>
        <taxon>Sporidiobolaceae</taxon>
        <taxon>Sporobolomyces</taxon>
    </lineage>
</organism>
<dbReference type="PANTHER" id="PTHR45727:SF2">
    <property type="entry name" value="NPC INTRACELLULAR CHOLESTEROL TRANSPORTER 1"/>
    <property type="match status" value="1"/>
</dbReference>
<feature type="transmembrane region" description="Helical" evidence="10">
    <location>
        <begin position="893"/>
        <end position="918"/>
    </location>
</feature>
<feature type="transmembrane region" description="Helical" evidence="10">
    <location>
        <begin position="1370"/>
        <end position="1393"/>
    </location>
</feature>
<evidence type="ECO:0000256" key="5">
    <source>
        <dbReference type="ARBA" id="ARBA00022989"/>
    </source>
</evidence>
<feature type="transmembrane region" description="Helical" evidence="10">
    <location>
        <begin position="657"/>
        <end position="673"/>
    </location>
</feature>
<dbReference type="Gene3D" id="1.20.1640.10">
    <property type="entry name" value="Multidrug efflux transporter AcrB transmembrane domain"/>
    <property type="match status" value="2"/>
</dbReference>